<dbReference type="PROSITE" id="PS50977">
    <property type="entry name" value="HTH_TETR_2"/>
    <property type="match status" value="1"/>
</dbReference>
<keyword evidence="3 5" id="KW-0238">DNA-binding</keyword>
<evidence type="ECO:0000256" key="3">
    <source>
        <dbReference type="ARBA" id="ARBA00023125"/>
    </source>
</evidence>
<accession>A0A3N1CZR5</accession>
<organism evidence="8 9">
    <name type="scientific">Actinocorallia herbida</name>
    <dbReference type="NCBI Taxonomy" id="58109"/>
    <lineage>
        <taxon>Bacteria</taxon>
        <taxon>Bacillati</taxon>
        <taxon>Actinomycetota</taxon>
        <taxon>Actinomycetes</taxon>
        <taxon>Streptosporangiales</taxon>
        <taxon>Thermomonosporaceae</taxon>
        <taxon>Actinocorallia</taxon>
    </lineage>
</organism>
<dbReference type="EMBL" id="RJKE01000001">
    <property type="protein sequence ID" value="ROO86775.1"/>
    <property type="molecule type" value="Genomic_DNA"/>
</dbReference>
<feature type="region of interest" description="Disordered" evidence="6">
    <location>
        <begin position="1"/>
        <end position="29"/>
    </location>
</feature>
<keyword evidence="2" id="KW-0805">Transcription regulation</keyword>
<comment type="caution">
    <text evidence="8">The sequence shown here is derived from an EMBL/GenBank/DDBJ whole genome shotgun (WGS) entry which is preliminary data.</text>
</comment>
<feature type="DNA-binding region" description="H-T-H motif" evidence="5">
    <location>
        <begin position="52"/>
        <end position="71"/>
    </location>
</feature>
<dbReference type="InterPro" id="IPR039538">
    <property type="entry name" value="BetI_C"/>
</dbReference>
<dbReference type="Pfam" id="PF13977">
    <property type="entry name" value="TetR_C_6"/>
    <property type="match status" value="1"/>
</dbReference>
<dbReference type="SUPFAM" id="SSF48498">
    <property type="entry name" value="Tetracyclin repressor-like, C-terminal domain"/>
    <property type="match status" value="1"/>
</dbReference>
<gene>
    <name evidence="8" type="ORF">EDD29_4355</name>
</gene>
<sequence length="234" mass="25431">MTPTASAPAPEDPPRGAARSPRSGYAKGRARQTAIIRTAAEYFAHKGFSAATILDIAAACGISRAGLLHYFPDKEALLQAVLEDRDTEDRERFRPYARIPDGLGVLRGMVDLAQHNQLVPGLIELFVRLSAEASDPDHPARPYFAARYARIQDGTALALRRAREAGHVRPAVDPVEAAVRLTALMDGLQAQWLLNRDIAMADHVHTAVLELLTPTGTRTFDALRLPPPPAPLEP</sequence>
<keyword evidence="9" id="KW-1185">Reference proteome</keyword>
<evidence type="ECO:0000256" key="1">
    <source>
        <dbReference type="ARBA" id="ARBA00022491"/>
    </source>
</evidence>
<proteinExistence type="predicted"/>
<dbReference type="RefSeq" id="WP_170201498.1">
    <property type="nucleotide sequence ID" value="NZ_RJKE01000001.1"/>
</dbReference>
<dbReference type="Proteomes" id="UP000272400">
    <property type="component" value="Unassembled WGS sequence"/>
</dbReference>
<dbReference type="SUPFAM" id="SSF46689">
    <property type="entry name" value="Homeodomain-like"/>
    <property type="match status" value="1"/>
</dbReference>
<dbReference type="InterPro" id="IPR036271">
    <property type="entry name" value="Tet_transcr_reg_TetR-rel_C_sf"/>
</dbReference>
<protein>
    <submittedName>
        <fullName evidence="8">TetR family transcriptional regulator</fullName>
    </submittedName>
</protein>
<name>A0A3N1CZR5_9ACTN</name>
<feature type="domain" description="HTH tetR-type" evidence="7">
    <location>
        <begin position="29"/>
        <end position="89"/>
    </location>
</feature>
<dbReference type="Gene3D" id="1.10.10.60">
    <property type="entry name" value="Homeodomain-like"/>
    <property type="match status" value="1"/>
</dbReference>
<dbReference type="InterPro" id="IPR009057">
    <property type="entry name" value="Homeodomain-like_sf"/>
</dbReference>
<dbReference type="PANTHER" id="PTHR47506:SF1">
    <property type="entry name" value="HTH-TYPE TRANSCRIPTIONAL REGULATOR YJDC"/>
    <property type="match status" value="1"/>
</dbReference>
<keyword evidence="1" id="KW-0678">Repressor</keyword>
<evidence type="ECO:0000259" key="7">
    <source>
        <dbReference type="PROSITE" id="PS50977"/>
    </source>
</evidence>
<dbReference type="InterPro" id="IPR001647">
    <property type="entry name" value="HTH_TetR"/>
</dbReference>
<evidence type="ECO:0000256" key="5">
    <source>
        <dbReference type="PROSITE-ProRule" id="PRU00335"/>
    </source>
</evidence>
<evidence type="ECO:0000256" key="2">
    <source>
        <dbReference type="ARBA" id="ARBA00023015"/>
    </source>
</evidence>
<keyword evidence="4" id="KW-0804">Transcription</keyword>
<reference evidence="8 9" key="1">
    <citation type="submission" date="2018-11" db="EMBL/GenBank/DDBJ databases">
        <title>Sequencing the genomes of 1000 actinobacteria strains.</title>
        <authorList>
            <person name="Klenk H.-P."/>
        </authorList>
    </citation>
    <scope>NUCLEOTIDE SEQUENCE [LARGE SCALE GENOMIC DNA]</scope>
    <source>
        <strain evidence="8 9">DSM 44254</strain>
    </source>
</reference>
<dbReference type="PRINTS" id="PR00455">
    <property type="entry name" value="HTHTETR"/>
</dbReference>
<evidence type="ECO:0000313" key="8">
    <source>
        <dbReference type="EMBL" id="ROO86775.1"/>
    </source>
</evidence>
<evidence type="ECO:0000256" key="6">
    <source>
        <dbReference type="SAM" id="MobiDB-lite"/>
    </source>
</evidence>
<dbReference type="Pfam" id="PF00440">
    <property type="entry name" value="TetR_N"/>
    <property type="match status" value="1"/>
</dbReference>
<dbReference type="Gene3D" id="1.10.357.10">
    <property type="entry name" value="Tetracycline Repressor, domain 2"/>
    <property type="match status" value="1"/>
</dbReference>
<evidence type="ECO:0000313" key="9">
    <source>
        <dbReference type="Proteomes" id="UP000272400"/>
    </source>
</evidence>
<evidence type="ECO:0000256" key="4">
    <source>
        <dbReference type="ARBA" id="ARBA00023163"/>
    </source>
</evidence>
<dbReference type="GO" id="GO:0003677">
    <property type="term" value="F:DNA binding"/>
    <property type="evidence" value="ECO:0007669"/>
    <property type="project" value="UniProtKB-UniRule"/>
</dbReference>
<dbReference type="PANTHER" id="PTHR47506">
    <property type="entry name" value="TRANSCRIPTIONAL REGULATORY PROTEIN"/>
    <property type="match status" value="1"/>
</dbReference>
<dbReference type="AlphaFoldDB" id="A0A3N1CZR5"/>